<reference evidence="9" key="1">
    <citation type="submission" date="2012-12" db="EMBL/GenBank/DDBJ databases">
        <authorList>
            <person name="Hellsten U."/>
            <person name="Grimwood J."/>
            <person name="Chapman J.A."/>
            <person name="Shapiro H."/>
            <person name="Aerts A."/>
            <person name="Otillar R.P."/>
            <person name="Terry A.Y."/>
            <person name="Boore J.L."/>
            <person name="Simakov O."/>
            <person name="Marletaz F."/>
            <person name="Cho S.-J."/>
            <person name="Edsinger-Gonzales E."/>
            <person name="Havlak P."/>
            <person name="Kuo D.-H."/>
            <person name="Larsson T."/>
            <person name="Lv J."/>
            <person name="Arendt D."/>
            <person name="Savage R."/>
            <person name="Osoegawa K."/>
            <person name="de Jong P."/>
            <person name="Lindberg D.R."/>
            <person name="Seaver E.C."/>
            <person name="Weisblat D.A."/>
            <person name="Putnam N.H."/>
            <person name="Grigoriev I.V."/>
            <person name="Rokhsar D.S."/>
        </authorList>
    </citation>
    <scope>NUCLEOTIDE SEQUENCE</scope>
    <source>
        <strain evidence="9">I ESC-2004</strain>
    </source>
</reference>
<dbReference type="Pfam" id="PF01465">
    <property type="entry name" value="GRIP"/>
    <property type="match status" value="1"/>
</dbReference>
<reference evidence="8" key="3">
    <citation type="submission" date="2015-06" db="UniProtKB">
        <authorList>
            <consortium name="EnsemblMetazoa"/>
        </authorList>
    </citation>
    <scope>IDENTIFICATION</scope>
</reference>
<dbReference type="STRING" id="283909.R7UX32"/>
<evidence type="ECO:0000259" key="6">
    <source>
        <dbReference type="PROSITE" id="PS50913"/>
    </source>
</evidence>
<dbReference type="PROSITE" id="PS50913">
    <property type="entry name" value="GRIP"/>
    <property type="match status" value="1"/>
</dbReference>
<dbReference type="SMART" id="SM00755">
    <property type="entry name" value="Grip"/>
    <property type="match status" value="1"/>
</dbReference>
<dbReference type="OMA" id="MNVEYLK"/>
<feature type="coiled-coil region" evidence="5">
    <location>
        <begin position="286"/>
        <end position="334"/>
    </location>
</feature>
<keyword evidence="9" id="KW-1185">Reference proteome</keyword>
<evidence type="ECO:0000256" key="4">
    <source>
        <dbReference type="ARBA" id="ARBA00023054"/>
    </source>
</evidence>
<dbReference type="EMBL" id="KB297182">
    <property type="protein sequence ID" value="ELU10899.1"/>
    <property type="molecule type" value="Genomic_DNA"/>
</dbReference>
<evidence type="ECO:0000256" key="3">
    <source>
        <dbReference type="ARBA" id="ARBA00022553"/>
    </source>
</evidence>
<proteinExistence type="predicted"/>
<feature type="coiled-coil region" evidence="5">
    <location>
        <begin position="167"/>
        <end position="194"/>
    </location>
</feature>
<dbReference type="EMBL" id="AMQN01005951">
    <property type="status" value="NOT_ANNOTATED_CDS"/>
    <property type="molecule type" value="Genomic_DNA"/>
</dbReference>
<dbReference type="InterPro" id="IPR000237">
    <property type="entry name" value="GRIP_dom"/>
</dbReference>
<gene>
    <name evidence="7" type="ORF">CAPTEDRAFT_155764</name>
</gene>
<dbReference type="Pfam" id="PF16704">
    <property type="entry name" value="Rab_bind"/>
    <property type="match status" value="1"/>
</dbReference>
<keyword evidence="2" id="KW-0963">Cytoplasm</keyword>
<evidence type="ECO:0000313" key="7">
    <source>
        <dbReference type="EMBL" id="ELU10899.1"/>
    </source>
</evidence>
<dbReference type="InterPro" id="IPR032023">
    <property type="entry name" value="GCC2_Rab_bind"/>
</dbReference>
<dbReference type="GO" id="GO:0005737">
    <property type="term" value="C:cytoplasm"/>
    <property type="evidence" value="ECO:0007669"/>
    <property type="project" value="UniProtKB-SubCell"/>
</dbReference>
<dbReference type="Gene3D" id="1.10.220.60">
    <property type="entry name" value="GRIP domain"/>
    <property type="match status" value="1"/>
</dbReference>
<reference evidence="7 9" key="2">
    <citation type="journal article" date="2013" name="Nature">
        <title>Insights into bilaterian evolution from three spiralian genomes.</title>
        <authorList>
            <person name="Simakov O."/>
            <person name="Marletaz F."/>
            <person name="Cho S.J."/>
            <person name="Edsinger-Gonzales E."/>
            <person name="Havlak P."/>
            <person name="Hellsten U."/>
            <person name="Kuo D.H."/>
            <person name="Larsson T."/>
            <person name="Lv J."/>
            <person name="Arendt D."/>
            <person name="Savage R."/>
            <person name="Osoegawa K."/>
            <person name="de Jong P."/>
            <person name="Grimwood J."/>
            <person name="Chapman J.A."/>
            <person name="Shapiro H."/>
            <person name="Aerts A."/>
            <person name="Otillar R.P."/>
            <person name="Terry A.Y."/>
            <person name="Boore J.L."/>
            <person name="Grigoriev I.V."/>
            <person name="Lindberg D.R."/>
            <person name="Seaver E.C."/>
            <person name="Weisblat D.A."/>
            <person name="Putnam N.H."/>
            <person name="Rokhsar D.S."/>
        </authorList>
    </citation>
    <scope>NUCLEOTIDE SEQUENCE</scope>
    <source>
        <strain evidence="7 9">I ESC-2004</strain>
    </source>
</reference>
<sequence length="409" mass="47275">MSDNQQRSLRSSDLKARTLQQDLELSRSELLTLQSEFEGYKASISSVRRQQKSRSDESSLEIEKNERLRLEKLVEQLRSKLQETSDNLQVAHSEKEVMSEELERLQMRHSQVVSDLHDTEHQWRSRFDQFSLEQSSNSTEHVETIKQLTMQNEMLTQTFKDQMKLLQEEHTRSMEMLQRQLDSQEHQVFQLETQLRSAPTPTLPNTASSSSIDEMANQVVEYVRDPRAVERQSGEGMENTDYDCRKQSIQSPLIPFEQLINSPQQDDTSSIKTIESDYEYTLKQNLAASQTKIEHLSELLNESEATVMRLTEQAKILKGEIRRMERNQEREKEISNMEYLKNIILKFLTLPVCDERVQLIPVLCTMLKFSPDEKDDLMKIASGGDGTGPPQGNGAAGWGTYLHRWSGLT</sequence>
<name>R7UX32_CAPTE</name>
<evidence type="ECO:0000256" key="5">
    <source>
        <dbReference type="SAM" id="Coils"/>
    </source>
</evidence>
<dbReference type="AlphaFoldDB" id="R7UX32"/>
<evidence type="ECO:0000256" key="2">
    <source>
        <dbReference type="ARBA" id="ARBA00022490"/>
    </source>
</evidence>
<accession>R7UX32</accession>
<dbReference type="EnsemblMetazoa" id="CapteT155764">
    <property type="protein sequence ID" value="CapteP155764"/>
    <property type="gene ID" value="CapteG155764"/>
</dbReference>
<feature type="domain" description="GRIP" evidence="6">
    <location>
        <begin position="330"/>
        <end position="380"/>
    </location>
</feature>
<comment type="subcellular location">
    <subcellularLocation>
        <location evidence="1">Cytoplasm</location>
    </subcellularLocation>
</comment>
<dbReference type="PANTHER" id="PTHR18902:SF25">
    <property type="entry name" value="GRIP AND COILED-COIL DOMAIN-CONTAINING PROTEIN 2"/>
    <property type="match status" value="1"/>
</dbReference>
<evidence type="ECO:0000256" key="1">
    <source>
        <dbReference type="ARBA" id="ARBA00004496"/>
    </source>
</evidence>
<dbReference type="PANTHER" id="PTHR18902">
    <property type="entry name" value="NUCLEAR MITOTIC APPARATUS PROTEIN 1-RELATED"/>
    <property type="match status" value="1"/>
</dbReference>
<feature type="coiled-coil region" evidence="5">
    <location>
        <begin position="60"/>
        <end position="108"/>
    </location>
</feature>
<protein>
    <recommendedName>
        <fullName evidence="6">GRIP domain-containing protein</fullName>
    </recommendedName>
</protein>
<dbReference type="Proteomes" id="UP000014760">
    <property type="component" value="Unassembled WGS sequence"/>
</dbReference>
<dbReference type="OrthoDB" id="1926336at2759"/>
<keyword evidence="3" id="KW-0597">Phosphoprotein</keyword>
<organism evidence="7">
    <name type="scientific">Capitella teleta</name>
    <name type="common">Polychaete worm</name>
    <dbReference type="NCBI Taxonomy" id="283909"/>
    <lineage>
        <taxon>Eukaryota</taxon>
        <taxon>Metazoa</taxon>
        <taxon>Spiralia</taxon>
        <taxon>Lophotrochozoa</taxon>
        <taxon>Annelida</taxon>
        <taxon>Polychaeta</taxon>
        <taxon>Sedentaria</taxon>
        <taxon>Scolecida</taxon>
        <taxon>Capitellidae</taxon>
        <taxon>Capitella</taxon>
    </lineage>
</organism>
<evidence type="ECO:0000313" key="9">
    <source>
        <dbReference type="Proteomes" id="UP000014760"/>
    </source>
</evidence>
<keyword evidence="4 5" id="KW-0175">Coiled coil</keyword>
<evidence type="ECO:0000313" key="8">
    <source>
        <dbReference type="EnsemblMetazoa" id="CapteP155764"/>
    </source>
</evidence>
<dbReference type="InterPro" id="IPR051841">
    <property type="entry name" value="MT-Golgi_org_protein"/>
</dbReference>
<dbReference type="HOGENOM" id="CLU_020396_0_0_1"/>